<dbReference type="Gene3D" id="2.170.270.10">
    <property type="entry name" value="SET domain"/>
    <property type="match status" value="1"/>
</dbReference>
<dbReference type="Proteomes" id="UP000198211">
    <property type="component" value="Unassembled WGS sequence"/>
</dbReference>
<dbReference type="InterPro" id="IPR046341">
    <property type="entry name" value="SET_dom_sf"/>
</dbReference>
<dbReference type="Pfam" id="PF00856">
    <property type="entry name" value="SET"/>
    <property type="match status" value="1"/>
</dbReference>
<sequence length="157" mass="17283">MVVPVVGATVVVMPSPASMQVKTDFVRREIAQRGVVAKAKISPVEVIGEYVWQLDLFGPPCRNGPPNDGYRMHLKTRTTRYKCVGLDAKEVGRKLRFLNHACNPYTRFHEVQTGERLTLLLPVNRSPSLIVTVSGSYAAVDGVVVSIAISSIFRTTD</sequence>
<dbReference type="STRING" id="4795.A0A225VPJ3"/>
<dbReference type="EMBL" id="NBNE01003864">
    <property type="protein sequence ID" value="OWZ06667.1"/>
    <property type="molecule type" value="Genomic_DNA"/>
</dbReference>
<evidence type="ECO:0000259" key="1">
    <source>
        <dbReference type="Pfam" id="PF00856"/>
    </source>
</evidence>
<gene>
    <name evidence="2" type="ORF">PHMEG_00021047</name>
</gene>
<organism evidence="2 3">
    <name type="scientific">Phytophthora megakarya</name>
    <dbReference type="NCBI Taxonomy" id="4795"/>
    <lineage>
        <taxon>Eukaryota</taxon>
        <taxon>Sar</taxon>
        <taxon>Stramenopiles</taxon>
        <taxon>Oomycota</taxon>
        <taxon>Peronosporomycetes</taxon>
        <taxon>Peronosporales</taxon>
        <taxon>Peronosporaceae</taxon>
        <taxon>Phytophthora</taxon>
    </lineage>
</organism>
<dbReference type="AlphaFoldDB" id="A0A225VPJ3"/>
<reference evidence="3" key="1">
    <citation type="submission" date="2017-03" db="EMBL/GenBank/DDBJ databases">
        <title>Phytopthora megakarya and P. palmivora, two closely related causual agents of cacao black pod achieved similar genome size and gene model numbers by different mechanisms.</title>
        <authorList>
            <person name="Ali S."/>
            <person name="Shao J."/>
            <person name="Larry D.J."/>
            <person name="Kronmiller B."/>
            <person name="Shen D."/>
            <person name="Strem M.D."/>
            <person name="Melnick R.L."/>
            <person name="Guiltinan M.J."/>
            <person name="Tyler B.M."/>
            <person name="Meinhardt L.W."/>
            <person name="Bailey B.A."/>
        </authorList>
    </citation>
    <scope>NUCLEOTIDE SEQUENCE [LARGE SCALE GENOMIC DNA]</scope>
    <source>
        <strain evidence="3">zdho120</strain>
    </source>
</reference>
<keyword evidence="3" id="KW-1185">Reference proteome</keyword>
<protein>
    <recommendedName>
        <fullName evidence="1">SET domain-containing protein</fullName>
    </recommendedName>
</protein>
<name>A0A225VPJ3_9STRA</name>
<dbReference type="OrthoDB" id="57563at2759"/>
<comment type="caution">
    <text evidence="2">The sequence shown here is derived from an EMBL/GenBank/DDBJ whole genome shotgun (WGS) entry which is preliminary data.</text>
</comment>
<dbReference type="SUPFAM" id="SSF82199">
    <property type="entry name" value="SET domain"/>
    <property type="match status" value="1"/>
</dbReference>
<evidence type="ECO:0000313" key="3">
    <source>
        <dbReference type="Proteomes" id="UP000198211"/>
    </source>
</evidence>
<feature type="domain" description="SET" evidence="1">
    <location>
        <begin position="33"/>
        <end position="118"/>
    </location>
</feature>
<accession>A0A225VPJ3</accession>
<evidence type="ECO:0000313" key="2">
    <source>
        <dbReference type="EMBL" id="OWZ06667.1"/>
    </source>
</evidence>
<dbReference type="InterPro" id="IPR001214">
    <property type="entry name" value="SET_dom"/>
</dbReference>
<proteinExistence type="predicted"/>